<evidence type="ECO:0000313" key="3">
    <source>
        <dbReference type="EMBL" id="MCQ4839867.1"/>
    </source>
</evidence>
<evidence type="ECO:0000256" key="1">
    <source>
        <dbReference type="SAM" id="MobiDB-lite"/>
    </source>
</evidence>
<comment type="caution">
    <text evidence="3">The sequence shown here is derived from an EMBL/GenBank/DDBJ whole genome shotgun (WGS) entry which is preliminary data.</text>
</comment>
<feature type="compositionally biased region" description="Basic and acidic residues" evidence="1">
    <location>
        <begin position="36"/>
        <end position="51"/>
    </location>
</feature>
<sequence length="369" mass="39887">MKTNLKKLLAGLLTAALLVSAAGCSGGNSSSTAPESKPESKPAAESSKAESGETSTEEPAGDSGLTYDGDEVTITYWHTHGDSEEVVLKEQIVPEFEKQFPKIHVKLVRMPYDGLKQQVIQGVSSGTAPDLMRMDIIWVPEFAKMGALTAVDDLPGFAEMKDTLFEGPLSTNYYDGKYYGVPLNTNCLSGCWSKSLLDQLGLKEVPKTYDDVIALKDQLKDGQYLFSTEDTNTWATAPLFYSLGGTYTNEDYTEASGYLNGDASVKALETIVKWYDEGILGPATLGGKPDVSNGVFRGEYLFAYQGPWFYTNNKEEDIAKVQSGLLPAGDGGSASVVGGEDLCMFNSGKNQEAAWVFARFLMGEFAQTA</sequence>
<dbReference type="InterPro" id="IPR050490">
    <property type="entry name" value="Bact_solute-bd_prot1"/>
</dbReference>
<feature type="signal peptide" evidence="2">
    <location>
        <begin position="1"/>
        <end position="21"/>
    </location>
</feature>
<dbReference type="PANTHER" id="PTHR43649:SF12">
    <property type="entry name" value="DIACETYLCHITOBIOSE BINDING PROTEIN DASA"/>
    <property type="match status" value="1"/>
</dbReference>
<dbReference type="PROSITE" id="PS51257">
    <property type="entry name" value="PROKAR_LIPOPROTEIN"/>
    <property type="match status" value="1"/>
</dbReference>
<dbReference type="EMBL" id="JANFZH010000015">
    <property type="protein sequence ID" value="MCQ4839867.1"/>
    <property type="molecule type" value="Genomic_DNA"/>
</dbReference>
<feature type="chain" id="PRO_5046820821" evidence="2">
    <location>
        <begin position="22"/>
        <end position="369"/>
    </location>
</feature>
<name>A0ABT1RYU9_9FIRM</name>
<protein>
    <submittedName>
        <fullName evidence="3">Extracellular solute-binding protein</fullName>
    </submittedName>
</protein>
<dbReference type="RefSeq" id="WP_256191777.1">
    <property type="nucleotide sequence ID" value="NZ_JANFZH010000015.1"/>
</dbReference>
<evidence type="ECO:0000313" key="4">
    <source>
        <dbReference type="Proteomes" id="UP001524473"/>
    </source>
</evidence>
<accession>A0ABT1RYU9</accession>
<keyword evidence="2" id="KW-0732">Signal</keyword>
<dbReference type="InterPro" id="IPR006059">
    <property type="entry name" value="SBP"/>
</dbReference>
<dbReference type="Pfam" id="PF13416">
    <property type="entry name" value="SBP_bac_8"/>
    <property type="match status" value="1"/>
</dbReference>
<keyword evidence="4" id="KW-1185">Reference proteome</keyword>
<dbReference type="Proteomes" id="UP001524473">
    <property type="component" value="Unassembled WGS sequence"/>
</dbReference>
<dbReference type="PANTHER" id="PTHR43649">
    <property type="entry name" value="ARABINOSE-BINDING PROTEIN-RELATED"/>
    <property type="match status" value="1"/>
</dbReference>
<dbReference type="SUPFAM" id="SSF53850">
    <property type="entry name" value="Periplasmic binding protein-like II"/>
    <property type="match status" value="1"/>
</dbReference>
<reference evidence="3 4" key="1">
    <citation type="submission" date="2022-06" db="EMBL/GenBank/DDBJ databases">
        <title>Isolation of gut microbiota from human fecal samples.</title>
        <authorList>
            <person name="Pamer E.G."/>
            <person name="Barat B."/>
            <person name="Waligurski E."/>
            <person name="Medina S."/>
            <person name="Paddock L."/>
            <person name="Mostad J."/>
        </authorList>
    </citation>
    <scope>NUCLEOTIDE SEQUENCE [LARGE SCALE GENOMIC DNA]</scope>
    <source>
        <strain evidence="3 4">DFI.9.73</strain>
    </source>
</reference>
<gene>
    <name evidence="3" type="ORF">NE695_08060</name>
</gene>
<organism evidence="3 4">
    <name type="scientific">Neglectibacter timonensis</name>
    <dbReference type="NCBI Taxonomy" id="1776382"/>
    <lineage>
        <taxon>Bacteria</taxon>
        <taxon>Bacillati</taxon>
        <taxon>Bacillota</taxon>
        <taxon>Clostridia</taxon>
        <taxon>Eubacteriales</taxon>
        <taxon>Oscillospiraceae</taxon>
        <taxon>Neglectibacter</taxon>
    </lineage>
</organism>
<feature type="compositionally biased region" description="Low complexity" evidence="1">
    <location>
        <begin position="24"/>
        <end position="35"/>
    </location>
</feature>
<feature type="region of interest" description="Disordered" evidence="1">
    <location>
        <begin position="24"/>
        <end position="67"/>
    </location>
</feature>
<proteinExistence type="predicted"/>
<dbReference type="Gene3D" id="3.40.190.10">
    <property type="entry name" value="Periplasmic binding protein-like II"/>
    <property type="match status" value="2"/>
</dbReference>
<evidence type="ECO:0000256" key="2">
    <source>
        <dbReference type="SAM" id="SignalP"/>
    </source>
</evidence>